<dbReference type="AlphaFoldDB" id="A0A6A6RMV1"/>
<reference evidence="2" key="1">
    <citation type="journal article" date="2020" name="Stud. Mycol.">
        <title>101 Dothideomycetes genomes: a test case for predicting lifestyles and emergence of pathogens.</title>
        <authorList>
            <person name="Haridas S."/>
            <person name="Albert R."/>
            <person name="Binder M."/>
            <person name="Bloem J."/>
            <person name="Labutti K."/>
            <person name="Salamov A."/>
            <person name="Andreopoulos B."/>
            <person name="Baker S."/>
            <person name="Barry K."/>
            <person name="Bills G."/>
            <person name="Bluhm B."/>
            <person name="Cannon C."/>
            <person name="Castanera R."/>
            <person name="Culley D."/>
            <person name="Daum C."/>
            <person name="Ezra D."/>
            <person name="Gonzalez J."/>
            <person name="Henrissat B."/>
            <person name="Kuo A."/>
            <person name="Liang C."/>
            <person name="Lipzen A."/>
            <person name="Lutzoni F."/>
            <person name="Magnuson J."/>
            <person name="Mondo S."/>
            <person name="Nolan M."/>
            <person name="Ohm R."/>
            <person name="Pangilinan J."/>
            <person name="Park H.-J."/>
            <person name="Ramirez L."/>
            <person name="Alfaro M."/>
            <person name="Sun H."/>
            <person name="Tritt A."/>
            <person name="Yoshinaga Y."/>
            <person name="Zwiers L.-H."/>
            <person name="Turgeon B."/>
            <person name="Goodwin S."/>
            <person name="Spatafora J."/>
            <person name="Crous P."/>
            <person name="Grigoriev I."/>
        </authorList>
    </citation>
    <scope>NUCLEOTIDE SEQUENCE</scope>
    <source>
        <strain evidence="2">CBS 473.64</strain>
    </source>
</reference>
<dbReference type="EMBL" id="MU006806">
    <property type="protein sequence ID" value="KAF2635478.1"/>
    <property type="molecule type" value="Genomic_DNA"/>
</dbReference>
<protein>
    <submittedName>
        <fullName evidence="2">Uncharacterized protein</fullName>
    </submittedName>
</protein>
<gene>
    <name evidence="2" type="ORF">P280DRAFT_523023</name>
</gene>
<keyword evidence="3" id="KW-1185">Reference proteome</keyword>
<accession>A0A6A6RMV1</accession>
<feature type="chain" id="PRO_5025593375" evidence="1">
    <location>
        <begin position="23"/>
        <end position="459"/>
    </location>
</feature>
<feature type="signal peptide" evidence="1">
    <location>
        <begin position="1"/>
        <end position="22"/>
    </location>
</feature>
<dbReference type="OrthoDB" id="3797255at2759"/>
<sequence length="459" mass="52622">MASSIKFLFFLTNILIFSRAQGVNTRSLDLRDVIPAGMEAYHDYELVHLEEREEEDTVYITKRAPVSPTPDDEDCNDCNWFSPWDYSTEDGVVAEKRQAWESTSLGMNGTWHRLKVGSPVYDFSPYDNPDSNTYYEIKEIGKFQYRNKPTEARNRGTSVEHILEWQALVDFLRIDKDRCKHIAKFFQKVVEIDTTLKVKTNDGKGVEIDEAVRGKERALDYVAHQFPGNGAGGFVNKFKYEFVSLHDGVNTRKERLWSMGQANKAKPKMIADNDIKKNIQNGYKKPYKKPDGTTGYKWTHSDKNQGLCTAVVALREIIAVWGYHATPSVQAIMTTQVNRIGDALKYLEDGPLKNIDFSDPKDSTKTIKYQPMASPLKTQWDDYMKTRYASVKQDLEKTMSDWVPKLQAATAKRSLMTVEKRGTKNNLGPRCAEEPDRAKMKFRINSIDRVYKTKGAWNP</sequence>
<proteinExistence type="predicted"/>
<dbReference type="Proteomes" id="UP000799753">
    <property type="component" value="Unassembled WGS sequence"/>
</dbReference>
<evidence type="ECO:0000313" key="2">
    <source>
        <dbReference type="EMBL" id="KAF2635478.1"/>
    </source>
</evidence>
<keyword evidence="1" id="KW-0732">Signal</keyword>
<evidence type="ECO:0000256" key="1">
    <source>
        <dbReference type="SAM" id="SignalP"/>
    </source>
</evidence>
<name>A0A6A6RMV1_9PLEO</name>
<evidence type="ECO:0000313" key="3">
    <source>
        <dbReference type="Proteomes" id="UP000799753"/>
    </source>
</evidence>
<organism evidence="2 3">
    <name type="scientific">Massarina eburnea CBS 473.64</name>
    <dbReference type="NCBI Taxonomy" id="1395130"/>
    <lineage>
        <taxon>Eukaryota</taxon>
        <taxon>Fungi</taxon>
        <taxon>Dikarya</taxon>
        <taxon>Ascomycota</taxon>
        <taxon>Pezizomycotina</taxon>
        <taxon>Dothideomycetes</taxon>
        <taxon>Pleosporomycetidae</taxon>
        <taxon>Pleosporales</taxon>
        <taxon>Massarineae</taxon>
        <taxon>Massarinaceae</taxon>
        <taxon>Massarina</taxon>
    </lineage>
</organism>